<feature type="transmembrane region" description="Helical" evidence="8">
    <location>
        <begin position="116"/>
        <end position="135"/>
    </location>
</feature>
<evidence type="ECO:0000256" key="1">
    <source>
        <dbReference type="ARBA" id="ARBA00004651"/>
    </source>
</evidence>
<dbReference type="AlphaFoldDB" id="A0A376GZT2"/>
<dbReference type="EMBL" id="UFYW01000001">
    <property type="protein sequence ID" value="STD82910.1"/>
    <property type="molecule type" value="Genomic_DNA"/>
</dbReference>
<reference evidence="9 10" key="1">
    <citation type="submission" date="2018-06" db="EMBL/GenBank/DDBJ databases">
        <authorList>
            <consortium name="Pathogen Informatics"/>
            <person name="Doyle S."/>
        </authorList>
    </citation>
    <scope>NUCLEOTIDE SEQUENCE [LARGE SCALE GENOMIC DNA]</scope>
    <source>
        <strain evidence="9 10">NCTC12360</strain>
    </source>
</reference>
<dbReference type="InterPro" id="IPR037294">
    <property type="entry name" value="ABC_BtuC-like"/>
</dbReference>
<feature type="transmembrane region" description="Helical" evidence="8">
    <location>
        <begin position="147"/>
        <end position="169"/>
    </location>
</feature>
<dbReference type="Pfam" id="PF01032">
    <property type="entry name" value="FecCD"/>
    <property type="match status" value="1"/>
</dbReference>
<sequence length="327" mass="34993">MKKFTILLLVLSGLLVAVFFLALTQGAADIPLITIKEAFRAFDPENQTHQVIRNIRLPRICASFIVGSCFAVTGAIMQGVTKNSLADSGLLGINSGAAVGLAVAFILFPSLQPNQAALFSFLGAFLATSFLFLLTKYSRIGMTPTGLILAGVALSSFFSAISQVLSLQFDLNQDLAFWFIGGAANVTWTQLQVITPIYLVALFIILGLGKSLNLLAMGDETAISLGKHPERIRLVSLAVVVLLAGMAVSLVGPVSFIGLMVPHVIRGLIGKNYQMILPLTIVAGGILVILADWVGRIIQPPFETPFGIMMALIGVPFLLVKIRREQL</sequence>
<gene>
    <name evidence="9" type="primary">fhuB</name>
    <name evidence="9" type="ORF">NCTC12360_01350</name>
</gene>
<feature type="transmembrane region" description="Helical" evidence="8">
    <location>
        <begin position="306"/>
        <end position="322"/>
    </location>
</feature>
<evidence type="ECO:0000256" key="3">
    <source>
        <dbReference type="ARBA" id="ARBA00022448"/>
    </source>
</evidence>
<evidence type="ECO:0000256" key="4">
    <source>
        <dbReference type="ARBA" id="ARBA00022475"/>
    </source>
</evidence>
<keyword evidence="4" id="KW-1003">Cell membrane</keyword>
<evidence type="ECO:0000313" key="9">
    <source>
        <dbReference type="EMBL" id="STD82910.1"/>
    </source>
</evidence>
<keyword evidence="10" id="KW-1185">Reference proteome</keyword>
<dbReference type="CDD" id="cd06550">
    <property type="entry name" value="TM_ABC_iron-siderophores_like"/>
    <property type="match status" value="1"/>
</dbReference>
<dbReference type="InterPro" id="IPR000522">
    <property type="entry name" value="ABC_transptr_permease_BtuC"/>
</dbReference>
<protein>
    <submittedName>
        <fullName evidence="9">Ferrichrome transport system permease FhuB</fullName>
    </submittedName>
</protein>
<feature type="transmembrane region" description="Helical" evidence="8">
    <location>
        <begin position="57"/>
        <end position="77"/>
    </location>
</feature>
<comment type="subcellular location">
    <subcellularLocation>
        <location evidence="1">Cell membrane</location>
        <topology evidence="1">Multi-pass membrane protein</topology>
    </subcellularLocation>
</comment>
<dbReference type="GO" id="GO:0022857">
    <property type="term" value="F:transmembrane transporter activity"/>
    <property type="evidence" value="ECO:0007669"/>
    <property type="project" value="InterPro"/>
</dbReference>
<dbReference type="Proteomes" id="UP000254807">
    <property type="component" value="Unassembled WGS sequence"/>
</dbReference>
<keyword evidence="6 8" id="KW-1133">Transmembrane helix</keyword>
<evidence type="ECO:0000256" key="7">
    <source>
        <dbReference type="ARBA" id="ARBA00023136"/>
    </source>
</evidence>
<dbReference type="GO" id="GO:0005886">
    <property type="term" value="C:plasma membrane"/>
    <property type="evidence" value="ECO:0007669"/>
    <property type="project" value="UniProtKB-SubCell"/>
</dbReference>
<dbReference type="Gene3D" id="1.10.3470.10">
    <property type="entry name" value="ABC transporter involved in vitamin B12 uptake, BtuC"/>
    <property type="match status" value="1"/>
</dbReference>
<dbReference type="OrthoDB" id="9811721at2"/>
<evidence type="ECO:0000256" key="5">
    <source>
        <dbReference type="ARBA" id="ARBA00022692"/>
    </source>
</evidence>
<dbReference type="PANTHER" id="PTHR30472">
    <property type="entry name" value="FERRIC ENTEROBACTIN TRANSPORT SYSTEM PERMEASE PROTEIN"/>
    <property type="match status" value="1"/>
</dbReference>
<feature type="transmembrane region" description="Helical" evidence="8">
    <location>
        <begin position="198"/>
        <end position="217"/>
    </location>
</feature>
<dbReference type="RefSeq" id="WP_060814785.1">
    <property type="nucleotide sequence ID" value="NZ_JARPZP010000008.1"/>
</dbReference>
<dbReference type="FunFam" id="1.10.3470.10:FF:000001">
    <property type="entry name" value="Vitamin B12 ABC transporter permease BtuC"/>
    <property type="match status" value="1"/>
</dbReference>
<comment type="similarity">
    <text evidence="2">Belongs to the binding-protein-dependent transport system permease family. FecCD subfamily.</text>
</comment>
<evidence type="ECO:0000256" key="6">
    <source>
        <dbReference type="ARBA" id="ARBA00022989"/>
    </source>
</evidence>
<evidence type="ECO:0000256" key="8">
    <source>
        <dbReference type="SAM" id="Phobius"/>
    </source>
</evidence>
<dbReference type="SUPFAM" id="SSF81345">
    <property type="entry name" value="ABC transporter involved in vitamin B12 uptake, BtuC"/>
    <property type="match status" value="1"/>
</dbReference>
<feature type="transmembrane region" description="Helical" evidence="8">
    <location>
        <begin position="237"/>
        <end position="261"/>
    </location>
</feature>
<evidence type="ECO:0000256" key="2">
    <source>
        <dbReference type="ARBA" id="ARBA00007935"/>
    </source>
</evidence>
<feature type="transmembrane region" description="Helical" evidence="8">
    <location>
        <begin position="273"/>
        <end position="294"/>
    </location>
</feature>
<accession>A0A376GZT2</accession>
<dbReference type="GO" id="GO:0033214">
    <property type="term" value="P:siderophore-iron import into cell"/>
    <property type="evidence" value="ECO:0007669"/>
    <property type="project" value="TreeGrafter"/>
</dbReference>
<keyword evidence="5 8" id="KW-0812">Transmembrane</keyword>
<keyword evidence="7 8" id="KW-0472">Membrane</keyword>
<organism evidence="9 10">
    <name type="scientific">Enterococcus gallinarum</name>
    <dbReference type="NCBI Taxonomy" id="1353"/>
    <lineage>
        <taxon>Bacteria</taxon>
        <taxon>Bacillati</taxon>
        <taxon>Bacillota</taxon>
        <taxon>Bacilli</taxon>
        <taxon>Lactobacillales</taxon>
        <taxon>Enterococcaceae</taxon>
        <taxon>Enterococcus</taxon>
    </lineage>
</organism>
<keyword evidence="3" id="KW-0813">Transport</keyword>
<feature type="transmembrane region" description="Helical" evidence="8">
    <location>
        <begin position="89"/>
        <end position="110"/>
    </location>
</feature>
<dbReference type="PANTHER" id="PTHR30472:SF58">
    <property type="entry name" value="IRON(3+)-HYDROXAMATE IMPORT SYSTEM PERMEASE PROTEIN FHUB"/>
    <property type="match status" value="1"/>
</dbReference>
<proteinExistence type="inferred from homology"/>
<evidence type="ECO:0000313" key="10">
    <source>
        <dbReference type="Proteomes" id="UP000254807"/>
    </source>
</evidence>
<name>A0A376GZT2_ENTGA</name>